<evidence type="ECO:0000313" key="2">
    <source>
        <dbReference type="Proteomes" id="UP000246991"/>
    </source>
</evidence>
<reference evidence="1 2" key="1">
    <citation type="submission" date="2018-03" db="EMBL/GenBank/DDBJ databases">
        <title>Genomes of Pezizomycetes fungi and the evolution of truffles.</title>
        <authorList>
            <person name="Murat C."/>
            <person name="Payen T."/>
            <person name="Noel B."/>
            <person name="Kuo A."/>
            <person name="Martin F.M."/>
        </authorList>
    </citation>
    <scope>NUCLEOTIDE SEQUENCE [LARGE SCALE GENOMIC DNA]</scope>
    <source>
        <strain evidence="1">091103-1</strain>
    </source>
</reference>
<proteinExistence type="predicted"/>
<accession>A0A317STY4</accession>
<keyword evidence="2" id="KW-1185">Reference proteome</keyword>
<comment type="caution">
    <text evidence="1">The sequence shown here is derived from an EMBL/GenBank/DDBJ whole genome shotgun (WGS) entry which is preliminary data.</text>
</comment>
<organism evidence="1 2">
    <name type="scientific">Tuber magnatum</name>
    <name type="common">white Piedmont truffle</name>
    <dbReference type="NCBI Taxonomy" id="42249"/>
    <lineage>
        <taxon>Eukaryota</taxon>
        <taxon>Fungi</taxon>
        <taxon>Dikarya</taxon>
        <taxon>Ascomycota</taxon>
        <taxon>Pezizomycotina</taxon>
        <taxon>Pezizomycetes</taxon>
        <taxon>Pezizales</taxon>
        <taxon>Tuberaceae</taxon>
        <taxon>Tuber</taxon>
    </lineage>
</organism>
<gene>
    <name evidence="1" type="ORF">C7212DRAFT_314102</name>
</gene>
<dbReference type="AlphaFoldDB" id="A0A317STY4"/>
<dbReference type="EMBL" id="PYWC01000020">
    <property type="protein sequence ID" value="PWW77804.1"/>
    <property type="molecule type" value="Genomic_DNA"/>
</dbReference>
<dbReference type="Proteomes" id="UP000246991">
    <property type="component" value="Unassembled WGS sequence"/>
</dbReference>
<name>A0A317STY4_9PEZI</name>
<evidence type="ECO:0000313" key="1">
    <source>
        <dbReference type="EMBL" id="PWW77804.1"/>
    </source>
</evidence>
<protein>
    <submittedName>
        <fullName evidence="1">Uncharacterized protein</fullName>
    </submittedName>
</protein>
<sequence length="81" mass="9405">MKSRDESVGQLVGCFLSLFFFCDPFAEMVDRERENHFTFLHVFLEPRVLYLPGAAEVLMRMNGRSETYLPVGQSVNQTNER</sequence>